<evidence type="ECO:0000259" key="5">
    <source>
        <dbReference type="PROSITE" id="PS50931"/>
    </source>
</evidence>
<dbReference type="RefSeq" id="WP_119496535.1">
    <property type="nucleotide sequence ID" value="NZ_NRJH01000013.1"/>
</dbReference>
<evidence type="ECO:0000313" key="7">
    <source>
        <dbReference type="Proteomes" id="UP000266258"/>
    </source>
</evidence>
<evidence type="ECO:0000256" key="3">
    <source>
        <dbReference type="ARBA" id="ARBA00023125"/>
    </source>
</evidence>
<sequence length="296" mass="33572">MDRIEAMKVFLQVAHTGSFTDAAQGLDISTAKVSRYISFLEDWLKVRLFNRTTRNVSLTSAGEQLVQQCQQILELVDKMQELKDEPNHLSGTIRITTSVSFAIAQLNNLLAQFQKLHPQVNIHLLVADSNTDLINDRIDLAIRFGNTIEDSLIARQISTCESKLVTTEKYIKSLGFTPTTPEELERLNFITYAQFDKKDLLISKGEITKLVKMQGSFVSNDVTNMFLAVQNGLGVAMLPNYLIESELNKGKFIELLPDWELPTIGIHIVYTSRQYMPANVRALIDFLVKEAPKYKW</sequence>
<dbReference type="SUPFAM" id="SSF46785">
    <property type="entry name" value="Winged helix' DNA-binding domain"/>
    <property type="match status" value="1"/>
</dbReference>
<evidence type="ECO:0000256" key="2">
    <source>
        <dbReference type="ARBA" id="ARBA00023015"/>
    </source>
</evidence>
<name>A0A3A1Y8N9_9GAMM</name>
<proteinExistence type="inferred from homology"/>
<dbReference type="GO" id="GO:0006351">
    <property type="term" value="P:DNA-templated transcription"/>
    <property type="evidence" value="ECO:0007669"/>
    <property type="project" value="TreeGrafter"/>
</dbReference>
<accession>A0A3A1Y8N9</accession>
<dbReference type="SUPFAM" id="SSF53850">
    <property type="entry name" value="Periplasmic binding protein-like II"/>
    <property type="match status" value="1"/>
</dbReference>
<dbReference type="OrthoDB" id="8885940at2"/>
<dbReference type="CDD" id="cd08422">
    <property type="entry name" value="PBP2_CrgA_like"/>
    <property type="match status" value="1"/>
</dbReference>
<dbReference type="GO" id="GO:0003700">
    <property type="term" value="F:DNA-binding transcription factor activity"/>
    <property type="evidence" value="ECO:0007669"/>
    <property type="project" value="InterPro"/>
</dbReference>
<dbReference type="Gene3D" id="3.40.190.290">
    <property type="match status" value="1"/>
</dbReference>
<comment type="similarity">
    <text evidence="1">Belongs to the LysR transcriptional regulatory family.</text>
</comment>
<dbReference type="Gene3D" id="1.10.10.10">
    <property type="entry name" value="Winged helix-like DNA-binding domain superfamily/Winged helix DNA-binding domain"/>
    <property type="match status" value="1"/>
</dbReference>
<keyword evidence="4" id="KW-0804">Transcription</keyword>
<dbReference type="PANTHER" id="PTHR30537:SF35">
    <property type="entry name" value="TRANSCRIPTIONAL REGULATORY PROTEIN"/>
    <property type="match status" value="1"/>
</dbReference>
<dbReference type="EMBL" id="NRJH01000013">
    <property type="protein sequence ID" value="RIY33590.1"/>
    <property type="molecule type" value="Genomic_DNA"/>
</dbReference>
<dbReference type="InterPro" id="IPR036390">
    <property type="entry name" value="WH_DNA-bd_sf"/>
</dbReference>
<dbReference type="InterPro" id="IPR036388">
    <property type="entry name" value="WH-like_DNA-bd_sf"/>
</dbReference>
<keyword evidence="3" id="KW-0238">DNA-binding</keyword>
<organism evidence="6 7">
    <name type="scientific">Psittacicella melopsittaci</name>
    <dbReference type="NCBI Taxonomy" id="2028576"/>
    <lineage>
        <taxon>Bacteria</taxon>
        <taxon>Pseudomonadati</taxon>
        <taxon>Pseudomonadota</taxon>
        <taxon>Gammaproteobacteria</taxon>
        <taxon>Pasteurellales</taxon>
        <taxon>Psittacicellaceae</taxon>
        <taxon>Psittacicella</taxon>
    </lineage>
</organism>
<keyword evidence="7" id="KW-1185">Reference proteome</keyword>
<dbReference type="InterPro" id="IPR058163">
    <property type="entry name" value="LysR-type_TF_proteobact-type"/>
</dbReference>
<dbReference type="Proteomes" id="UP000266258">
    <property type="component" value="Unassembled WGS sequence"/>
</dbReference>
<protein>
    <recommendedName>
        <fullName evidence="5">HTH lysR-type domain-containing protein</fullName>
    </recommendedName>
</protein>
<dbReference type="PROSITE" id="PS50931">
    <property type="entry name" value="HTH_LYSR"/>
    <property type="match status" value="1"/>
</dbReference>
<dbReference type="PANTHER" id="PTHR30537">
    <property type="entry name" value="HTH-TYPE TRANSCRIPTIONAL REGULATOR"/>
    <property type="match status" value="1"/>
</dbReference>
<reference evidence="6 7" key="1">
    <citation type="submission" date="2017-08" db="EMBL/GenBank/DDBJ databases">
        <title>Reclassification of Bisgaard taxon 37 and 44.</title>
        <authorList>
            <person name="Christensen H."/>
        </authorList>
    </citation>
    <scope>NUCLEOTIDE SEQUENCE [LARGE SCALE GENOMIC DNA]</scope>
    <source>
        <strain evidence="6 7">B96_4</strain>
    </source>
</reference>
<evidence type="ECO:0000313" key="6">
    <source>
        <dbReference type="EMBL" id="RIY33590.1"/>
    </source>
</evidence>
<dbReference type="Pfam" id="PF00126">
    <property type="entry name" value="HTH_1"/>
    <property type="match status" value="1"/>
</dbReference>
<gene>
    <name evidence="6" type="ORF">CJP74_01615</name>
</gene>
<dbReference type="InterPro" id="IPR005119">
    <property type="entry name" value="LysR_subst-bd"/>
</dbReference>
<keyword evidence="2" id="KW-0805">Transcription regulation</keyword>
<dbReference type="Pfam" id="PF03466">
    <property type="entry name" value="LysR_substrate"/>
    <property type="match status" value="1"/>
</dbReference>
<comment type="caution">
    <text evidence="6">The sequence shown here is derived from an EMBL/GenBank/DDBJ whole genome shotgun (WGS) entry which is preliminary data.</text>
</comment>
<feature type="domain" description="HTH lysR-type" evidence="5">
    <location>
        <begin position="1"/>
        <end position="59"/>
    </location>
</feature>
<dbReference type="FunFam" id="1.10.10.10:FF:000001">
    <property type="entry name" value="LysR family transcriptional regulator"/>
    <property type="match status" value="1"/>
</dbReference>
<dbReference type="InterPro" id="IPR000847">
    <property type="entry name" value="LysR_HTH_N"/>
</dbReference>
<dbReference type="GO" id="GO:0043565">
    <property type="term" value="F:sequence-specific DNA binding"/>
    <property type="evidence" value="ECO:0007669"/>
    <property type="project" value="TreeGrafter"/>
</dbReference>
<evidence type="ECO:0000256" key="1">
    <source>
        <dbReference type="ARBA" id="ARBA00009437"/>
    </source>
</evidence>
<evidence type="ECO:0000256" key="4">
    <source>
        <dbReference type="ARBA" id="ARBA00023163"/>
    </source>
</evidence>
<dbReference type="AlphaFoldDB" id="A0A3A1Y8N9"/>